<evidence type="ECO:0000313" key="2">
    <source>
        <dbReference type="EMBL" id="CAG7817085.1"/>
    </source>
</evidence>
<reference evidence="2" key="1">
    <citation type="submission" date="2021-06" db="EMBL/GenBank/DDBJ databases">
        <authorList>
            <person name="Hodson N. C."/>
            <person name="Mongue J. A."/>
            <person name="Jaron S. K."/>
        </authorList>
    </citation>
    <scope>NUCLEOTIDE SEQUENCE</scope>
</reference>
<dbReference type="Proteomes" id="UP000708208">
    <property type="component" value="Unassembled WGS sequence"/>
</dbReference>
<dbReference type="AlphaFoldDB" id="A0A8J2KM61"/>
<evidence type="ECO:0000313" key="3">
    <source>
        <dbReference type="Proteomes" id="UP000708208"/>
    </source>
</evidence>
<gene>
    <name evidence="2" type="ORF">AFUS01_LOCUS27670</name>
</gene>
<evidence type="ECO:0000256" key="1">
    <source>
        <dbReference type="SAM" id="MobiDB-lite"/>
    </source>
</evidence>
<keyword evidence="3" id="KW-1185">Reference proteome</keyword>
<feature type="compositionally biased region" description="Basic and acidic residues" evidence="1">
    <location>
        <begin position="19"/>
        <end position="44"/>
    </location>
</feature>
<protein>
    <submittedName>
        <fullName evidence="2">Uncharacterized protein</fullName>
    </submittedName>
</protein>
<organism evidence="2 3">
    <name type="scientific">Allacma fusca</name>
    <dbReference type="NCBI Taxonomy" id="39272"/>
    <lineage>
        <taxon>Eukaryota</taxon>
        <taxon>Metazoa</taxon>
        <taxon>Ecdysozoa</taxon>
        <taxon>Arthropoda</taxon>
        <taxon>Hexapoda</taxon>
        <taxon>Collembola</taxon>
        <taxon>Symphypleona</taxon>
        <taxon>Sminthuridae</taxon>
        <taxon>Allacma</taxon>
    </lineage>
</organism>
<feature type="region of interest" description="Disordered" evidence="1">
    <location>
        <begin position="12"/>
        <end position="46"/>
    </location>
</feature>
<comment type="caution">
    <text evidence="2">The sequence shown here is derived from an EMBL/GenBank/DDBJ whole genome shotgun (WGS) entry which is preliminary data.</text>
</comment>
<feature type="non-terminal residue" evidence="2">
    <location>
        <position position="1"/>
    </location>
</feature>
<name>A0A8J2KM61_9HEXA</name>
<accession>A0A8J2KM61</accession>
<proteinExistence type="predicted"/>
<sequence length="84" mass="8971">WEIVSVENFIHGGIGGKSTGREPDNDLNRKDCQPSHPSLEKTGSREQLATGNVCTSLIFTLESSPLDEQYPVGSGGKMLPGVCP</sequence>
<dbReference type="EMBL" id="CAJVCH010385622">
    <property type="protein sequence ID" value="CAG7817085.1"/>
    <property type="molecule type" value="Genomic_DNA"/>
</dbReference>